<proteinExistence type="predicted"/>
<feature type="compositionally biased region" description="Low complexity" evidence="1">
    <location>
        <begin position="130"/>
        <end position="148"/>
    </location>
</feature>
<dbReference type="AlphaFoldDB" id="A0A9D3X852"/>
<dbReference type="EMBL" id="JAHDVG010000479">
    <property type="protein sequence ID" value="KAH1174708.1"/>
    <property type="molecule type" value="Genomic_DNA"/>
</dbReference>
<organism evidence="2 3">
    <name type="scientific">Mauremys mutica</name>
    <name type="common">yellowpond turtle</name>
    <dbReference type="NCBI Taxonomy" id="74926"/>
    <lineage>
        <taxon>Eukaryota</taxon>
        <taxon>Metazoa</taxon>
        <taxon>Chordata</taxon>
        <taxon>Craniata</taxon>
        <taxon>Vertebrata</taxon>
        <taxon>Euteleostomi</taxon>
        <taxon>Archelosauria</taxon>
        <taxon>Testudinata</taxon>
        <taxon>Testudines</taxon>
        <taxon>Cryptodira</taxon>
        <taxon>Durocryptodira</taxon>
        <taxon>Testudinoidea</taxon>
        <taxon>Geoemydidae</taxon>
        <taxon>Geoemydinae</taxon>
        <taxon>Mauremys</taxon>
    </lineage>
</organism>
<evidence type="ECO:0000313" key="3">
    <source>
        <dbReference type="Proteomes" id="UP000827986"/>
    </source>
</evidence>
<comment type="caution">
    <text evidence="2">The sequence shown here is derived from an EMBL/GenBank/DDBJ whole genome shotgun (WGS) entry which is preliminary data.</text>
</comment>
<evidence type="ECO:0000256" key="1">
    <source>
        <dbReference type="SAM" id="MobiDB-lite"/>
    </source>
</evidence>
<accession>A0A9D3X852</accession>
<keyword evidence="3" id="KW-1185">Reference proteome</keyword>
<dbReference type="Proteomes" id="UP000827986">
    <property type="component" value="Unassembled WGS sequence"/>
</dbReference>
<sequence>MQPSNAFVQGLLMASDRPRRSRRPPASKRGEGTHLLEGEVATRPVGEEGGDDSYVREDGGGKGLVRPVPWREGIPKGATSLPGPRDFHPHPPAGWPGSPREEPGAQAQGAALKGHKARPRTNAEPRMMRAARAGRLGTARRGGAPQRGRGLRRAPREGGEG</sequence>
<feature type="region of interest" description="Disordered" evidence="1">
    <location>
        <begin position="1"/>
        <end position="161"/>
    </location>
</feature>
<name>A0A9D3X852_9SAUR</name>
<evidence type="ECO:0000313" key="2">
    <source>
        <dbReference type="EMBL" id="KAH1174708.1"/>
    </source>
</evidence>
<feature type="compositionally biased region" description="Basic and acidic residues" evidence="1">
    <location>
        <begin position="28"/>
        <end position="37"/>
    </location>
</feature>
<reference evidence="2" key="1">
    <citation type="submission" date="2021-09" db="EMBL/GenBank/DDBJ databases">
        <title>The genome of Mauremys mutica provides insights into the evolution of semi-aquatic lifestyle.</title>
        <authorList>
            <person name="Gong S."/>
            <person name="Gao Y."/>
        </authorList>
    </citation>
    <scope>NUCLEOTIDE SEQUENCE</scope>
    <source>
        <strain evidence="2">MM-2020</strain>
        <tissue evidence="2">Muscle</tissue>
    </source>
</reference>
<protein>
    <submittedName>
        <fullName evidence="2">Uncharacterized protein</fullName>
    </submittedName>
</protein>
<gene>
    <name evidence="2" type="ORF">KIL84_008699</name>
</gene>